<evidence type="ECO:0000256" key="3">
    <source>
        <dbReference type="ARBA" id="ARBA00022475"/>
    </source>
</evidence>
<evidence type="ECO:0000256" key="1">
    <source>
        <dbReference type="ARBA" id="ARBA00004651"/>
    </source>
</evidence>
<keyword evidence="8 10" id="KW-0472">Membrane</keyword>
<name>A0AA42B431_PAPNU</name>
<evidence type="ECO:0000256" key="6">
    <source>
        <dbReference type="ARBA" id="ARBA00022989"/>
    </source>
</evidence>
<keyword evidence="12" id="KW-1185">Reference proteome</keyword>
<evidence type="ECO:0000256" key="8">
    <source>
        <dbReference type="ARBA" id="ARBA00023136"/>
    </source>
</evidence>
<comment type="subcellular location">
    <subcellularLocation>
        <location evidence="1">Cell membrane</location>
        <topology evidence="1">Multi-pass membrane protein</topology>
    </subcellularLocation>
</comment>
<feature type="transmembrane region" description="Helical" evidence="10">
    <location>
        <begin position="106"/>
        <end position="133"/>
    </location>
</feature>
<dbReference type="GO" id="GO:0005886">
    <property type="term" value="C:plasma membrane"/>
    <property type="evidence" value="ECO:0007669"/>
    <property type="project" value="UniProtKB-SubCell"/>
</dbReference>
<comment type="caution">
    <text evidence="11">The sequence shown here is derived from an EMBL/GenBank/DDBJ whole genome shotgun (WGS) entry which is preliminary data.</text>
</comment>
<sequence>MDSSQDQEHNPDPVIPIQASVDGLVKSWKRRQKWQLVFHYKEPENLSGNKRQRAPWRISLEKFLESTPVHVISIVLILIDLVFTVLDLSISVLSCKTKKEEEENELFHWGGIVILIILALKVQASIIATGILFFVRPGHVIDGVFVTSALILELLKKQWSGLLLLVSLWRIVRVVESVFELSNQAMEAKIVAIQRQFQALQDRNQLLPAATV</sequence>
<keyword evidence="2" id="KW-0813">Transport</keyword>
<keyword evidence="6 10" id="KW-1133">Transmembrane helix</keyword>
<keyword evidence="4 10" id="KW-0812">Transmembrane</keyword>
<evidence type="ECO:0000256" key="2">
    <source>
        <dbReference type="ARBA" id="ARBA00022448"/>
    </source>
</evidence>
<reference evidence="11" key="1">
    <citation type="submission" date="2022-03" db="EMBL/GenBank/DDBJ databases">
        <title>A functionally conserved STORR gene fusion in Papaver species that diverged 16.8 million years ago.</title>
        <authorList>
            <person name="Catania T."/>
        </authorList>
    </citation>
    <scope>NUCLEOTIDE SEQUENCE</scope>
    <source>
        <strain evidence="11">S-191538</strain>
    </source>
</reference>
<evidence type="ECO:0000313" key="12">
    <source>
        <dbReference type="Proteomes" id="UP001177140"/>
    </source>
</evidence>
<keyword evidence="3" id="KW-1003">Cell membrane</keyword>
<evidence type="ECO:0000256" key="10">
    <source>
        <dbReference type="SAM" id="Phobius"/>
    </source>
</evidence>
<keyword evidence="7" id="KW-0406">Ion transport</keyword>
<accession>A0AA42B431</accession>
<keyword evidence="5" id="KW-0851">Voltage-gated channel</keyword>
<dbReference type="PANTHER" id="PTHR46480">
    <property type="entry name" value="F20B24.22"/>
    <property type="match status" value="1"/>
</dbReference>
<evidence type="ECO:0000256" key="4">
    <source>
        <dbReference type="ARBA" id="ARBA00022692"/>
    </source>
</evidence>
<evidence type="ECO:0008006" key="13">
    <source>
        <dbReference type="Google" id="ProtNLM"/>
    </source>
</evidence>
<dbReference type="AlphaFoldDB" id="A0AA42B431"/>
<protein>
    <recommendedName>
        <fullName evidence="13">Voltage-gated hydrogen channel 1</fullName>
    </recommendedName>
</protein>
<dbReference type="GO" id="GO:0034702">
    <property type="term" value="C:monoatomic ion channel complex"/>
    <property type="evidence" value="ECO:0007669"/>
    <property type="project" value="UniProtKB-KW"/>
</dbReference>
<dbReference type="Proteomes" id="UP001177140">
    <property type="component" value="Unassembled WGS sequence"/>
</dbReference>
<feature type="transmembrane region" description="Helical" evidence="10">
    <location>
        <begin position="69"/>
        <end position="94"/>
    </location>
</feature>
<evidence type="ECO:0000256" key="7">
    <source>
        <dbReference type="ARBA" id="ARBA00023065"/>
    </source>
</evidence>
<proteinExistence type="predicted"/>
<evidence type="ECO:0000256" key="9">
    <source>
        <dbReference type="ARBA" id="ARBA00023303"/>
    </source>
</evidence>
<organism evidence="11 12">
    <name type="scientific">Papaver nudicaule</name>
    <name type="common">Iceland poppy</name>
    <dbReference type="NCBI Taxonomy" id="74823"/>
    <lineage>
        <taxon>Eukaryota</taxon>
        <taxon>Viridiplantae</taxon>
        <taxon>Streptophyta</taxon>
        <taxon>Embryophyta</taxon>
        <taxon>Tracheophyta</taxon>
        <taxon>Spermatophyta</taxon>
        <taxon>Magnoliopsida</taxon>
        <taxon>Ranunculales</taxon>
        <taxon>Papaveraceae</taxon>
        <taxon>Papaveroideae</taxon>
        <taxon>Papaver</taxon>
    </lineage>
</organism>
<dbReference type="Gene3D" id="1.20.120.350">
    <property type="entry name" value="Voltage-gated potassium channels. Chain C"/>
    <property type="match status" value="1"/>
</dbReference>
<dbReference type="PANTHER" id="PTHR46480:SF1">
    <property type="entry name" value="VOLTAGE-GATED HYDROGEN CHANNEL 1"/>
    <property type="match status" value="1"/>
</dbReference>
<gene>
    <name evidence="11" type="ORF">MKW94_007076</name>
</gene>
<dbReference type="EMBL" id="JAJJMA010318469">
    <property type="protein sequence ID" value="MCL7049636.1"/>
    <property type="molecule type" value="Genomic_DNA"/>
</dbReference>
<evidence type="ECO:0000256" key="5">
    <source>
        <dbReference type="ARBA" id="ARBA00022882"/>
    </source>
</evidence>
<evidence type="ECO:0000313" key="11">
    <source>
        <dbReference type="EMBL" id="MCL7049636.1"/>
    </source>
</evidence>
<dbReference type="InterPro" id="IPR027359">
    <property type="entry name" value="Volt_channel_dom_sf"/>
</dbReference>
<keyword evidence="9" id="KW-0407">Ion channel</keyword>
<dbReference type="GO" id="GO:0030171">
    <property type="term" value="F:voltage-gated proton channel activity"/>
    <property type="evidence" value="ECO:0007669"/>
    <property type="project" value="InterPro"/>
</dbReference>
<dbReference type="InterPro" id="IPR031846">
    <property type="entry name" value="Hvcn1"/>
</dbReference>